<reference evidence="2 3" key="1">
    <citation type="submission" date="2018-09" db="EMBL/GenBank/DDBJ databases">
        <title>Paenibacillus aracenensis nov. sp. isolated from a cave in southern Spain.</title>
        <authorList>
            <person name="Jurado V."/>
            <person name="Gutierrez-Patricio S."/>
            <person name="Gonzalez-Pimentel J.L."/>
            <person name="Miller A.Z."/>
            <person name="Laiz L."/>
            <person name="Saiz-Jimenez C."/>
        </authorList>
    </citation>
    <scope>NUCLEOTIDE SEQUENCE [LARGE SCALE GENOMIC DNA]</scope>
    <source>
        <strain evidence="2 3">JCM 19203</strain>
    </source>
</reference>
<dbReference type="Proteomes" id="UP000267798">
    <property type="component" value="Unassembled WGS sequence"/>
</dbReference>
<dbReference type="EMBL" id="QXQB01000001">
    <property type="protein sequence ID" value="RJX40509.1"/>
    <property type="molecule type" value="Genomic_DNA"/>
</dbReference>
<sequence>MKKKLVVTLVSAVMLLGSVSYVFAATYTSTATVTGGSTPMTKSGSTIPGGHKYAKLTCTGSGSQVAGMCTVMQGTNHVVSEVIDTTNKTKTNDVYLAGGKQYHVVVSYVDEYTNTGATVKGTLTYTD</sequence>
<feature type="chain" id="PRO_5017337642" evidence="1">
    <location>
        <begin position="25"/>
        <end position="127"/>
    </location>
</feature>
<name>A0A3A6PQI9_9BACL</name>
<comment type="caution">
    <text evidence="2">The sequence shown here is derived from an EMBL/GenBank/DDBJ whole genome shotgun (WGS) entry which is preliminary data.</text>
</comment>
<evidence type="ECO:0000256" key="1">
    <source>
        <dbReference type="SAM" id="SignalP"/>
    </source>
</evidence>
<accession>A0A3A6PQI9</accession>
<evidence type="ECO:0000313" key="2">
    <source>
        <dbReference type="EMBL" id="RJX40509.1"/>
    </source>
</evidence>
<feature type="signal peptide" evidence="1">
    <location>
        <begin position="1"/>
        <end position="24"/>
    </location>
</feature>
<keyword evidence="3" id="KW-1185">Reference proteome</keyword>
<dbReference type="RefSeq" id="WP_120106060.1">
    <property type="nucleotide sequence ID" value="NZ_QXQB01000001.1"/>
</dbReference>
<evidence type="ECO:0000313" key="3">
    <source>
        <dbReference type="Proteomes" id="UP000267798"/>
    </source>
</evidence>
<protein>
    <submittedName>
        <fullName evidence="2">Uncharacterized protein</fullName>
    </submittedName>
</protein>
<dbReference type="AlphaFoldDB" id="A0A3A6PQI9"/>
<organism evidence="2 3">
    <name type="scientific">Paenibacillus pinisoli</name>
    <dbReference type="NCBI Taxonomy" id="1276110"/>
    <lineage>
        <taxon>Bacteria</taxon>
        <taxon>Bacillati</taxon>
        <taxon>Bacillota</taxon>
        <taxon>Bacilli</taxon>
        <taxon>Bacillales</taxon>
        <taxon>Paenibacillaceae</taxon>
        <taxon>Paenibacillus</taxon>
    </lineage>
</organism>
<keyword evidence="1" id="KW-0732">Signal</keyword>
<gene>
    <name evidence="2" type="ORF">D3P09_00340</name>
</gene>
<proteinExistence type="predicted"/>
<dbReference type="OrthoDB" id="9837100at2"/>